<dbReference type="GO" id="GO:0006085">
    <property type="term" value="P:acetyl-CoA biosynthetic process"/>
    <property type="evidence" value="ECO:0007669"/>
    <property type="project" value="UniProtKB-UniRule"/>
</dbReference>
<evidence type="ECO:0000256" key="4">
    <source>
        <dbReference type="ARBA" id="ARBA00022723"/>
    </source>
</evidence>
<dbReference type="Gene3D" id="3.30.420.40">
    <property type="match status" value="2"/>
</dbReference>
<feature type="binding site" evidence="9">
    <location>
        <begin position="282"/>
        <end position="284"/>
    </location>
    <ligand>
        <name>ATP</name>
        <dbReference type="ChEBI" id="CHEBI:30616"/>
    </ligand>
</feature>
<dbReference type="PROSITE" id="PS01075">
    <property type="entry name" value="ACETATE_KINASE_1"/>
    <property type="match status" value="1"/>
</dbReference>
<dbReference type="UniPathway" id="UPA00340">
    <property type="reaction ID" value="UER00458"/>
</dbReference>
<dbReference type="RefSeq" id="WP_169075800.1">
    <property type="nucleotide sequence ID" value="NZ_JABBXH010000004.1"/>
</dbReference>
<proteinExistence type="inferred from homology"/>
<accession>A0A7Y0LE14</accession>
<dbReference type="Pfam" id="PF00871">
    <property type="entry name" value="Acetate_kinase"/>
    <property type="match status" value="1"/>
</dbReference>
<keyword evidence="4 9" id="KW-0479">Metal-binding</keyword>
<keyword evidence="8 9" id="KW-0460">Magnesium</keyword>
<feature type="active site" description="Proton donor/acceptor" evidence="9">
    <location>
        <position position="147"/>
    </location>
</feature>
<gene>
    <name evidence="9" type="primary">ackA</name>
    <name evidence="11" type="ORF">HII17_12930</name>
</gene>
<sequence length="399" mass="43190">MTKNQYILVINCGSSSLKFALICPSSSKLILSGLAQCLGDNDANITIKYNSKKNSSPLPAPYQHSQALHALIQFLHTESLAKSIAAIGHRVVHGGEKYHLPTKIDDEVMTTLKDLCSLAPIHNPANIVGIEASLSAFEQLPQVAVFDTAFHQSMSEMAYRYPLPASLYEQHGIRKYGFHGTSHYFVSRQAAKMLNKPIECTDVITAHLGNGCSVTSVSQGKSVDTSMGFTPLSGVAMGTRSGDLDPGVILHLINQLGYSPQTIDKLLNKESGLMGLSKISNDCRTLEQEALENNNTQARLALDVFSFTIAKSILAMTASLTKLDAVVFTGGIGENSSYVRTCVTKHLKLLGLSIEENLNIQARFGQQLNIAQQNSPAILVIPTDEEGVIAEQTYQLIQG</sequence>
<evidence type="ECO:0000256" key="7">
    <source>
        <dbReference type="ARBA" id="ARBA00022840"/>
    </source>
</evidence>
<comment type="catalytic activity">
    <reaction evidence="9">
        <text>acetate + ATP = acetyl phosphate + ADP</text>
        <dbReference type="Rhea" id="RHEA:11352"/>
        <dbReference type="ChEBI" id="CHEBI:22191"/>
        <dbReference type="ChEBI" id="CHEBI:30089"/>
        <dbReference type="ChEBI" id="CHEBI:30616"/>
        <dbReference type="ChEBI" id="CHEBI:456216"/>
        <dbReference type="EC" id="2.7.2.1"/>
    </reaction>
</comment>
<dbReference type="NCBIfam" id="TIGR00016">
    <property type="entry name" value="ackA"/>
    <property type="match status" value="1"/>
</dbReference>
<comment type="caution">
    <text evidence="11">The sequence shown here is derived from an EMBL/GenBank/DDBJ whole genome shotgun (WGS) entry which is preliminary data.</text>
</comment>
<dbReference type="GO" id="GO:0006083">
    <property type="term" value="P:acetate metabolic process"/>
    <property type="evidence" value="ECO:0007669"/>
    <property type="project" value="TreeGrafter"/>
</dbReference>
<evidence type="ECO:0000256" key="8">
    <source>
        <dbReference type="ARBA" id="ARBA00022842"/>
    </source>
</evidence>
<evidence type="ECO:0000313" key="11">
    <source>
        <dbReference type="EMBL" id="NMP32468.1"/>
    </source>
</evidence>
<feature type="binding site" evidence="9">
    <location>
        <position position="11"/>
    </location>
    <ligand>
        <name>Mg(2+)</name>
        <dbReference type="ChEBI" id="CHEBI:18420"/>
    </ligand>
</feature>
<evidence type="ECO:0000256" key="6">
    <source>
        <dbReference type="ARBA" id="ARBA00022777"/>
    </source>
</evidence>
<dbReference type="Proteomes" id="UP000568664">
    <property type="component" value="Unassembled WGS sequence"/>
</dbReference>
<dbReference type="GO" id="GO:0000287">
    <property type="term" value="F:magnesium ion binding"/>
    <property type="evidence" value="ECO:0007669"/>
    <property type="project" value="UniProtKB-UniRule"/>
</dbReference>
<dbReference type="HAMAP" id="MF_00020">
    <property type="entry name" value="Acetate_kinase"/>
    <property type="match status" value="1"/>
</dbReference>
<dbReference type="GO" id="GO:0005524">
    <property type="term" value="F:ATP binding"/>
    <property type="evidence" value="ECO:0007669"/>
    <property type="project" value="UniProtKB-KW"/>
</dbReference>
<comment type="subcellular location">
    <subcellularLocation>
        <location evidence="9">Cytoplasm</location>
    </subcellularLocation>
</comment>
<dbReference type="PIRSF" id="PIRSF000722">
    <property type="entry name" value="Acetate_prop_kin"/>
    <property type="match status" value="1"/>
</dbReference>
<feature type="binding site" evidence="9">
    <location>
        <position position="18"/>
    </location>
    <ligand>
        <name>ATP</name>
        <dbReference type="ChEBI" id="CHEBI:30616"/>
    </ligand>
</feature>
<keyword evidence="5 9" id="KW-0547">Nucleotide-binding</keyword>
<dbReference type="InterPro" id="IPR023865">
    <property type="entry name" value="Aliphatic_acid_kinase_CS"/>
</dbReference>
<reference evidence="11 12" key="1">
    <citation type="submission" date="2020-04" db="EMBL/GenBank/DDBJ databases">
        <title>Thalassotalea sp. M1531, isolated from the surface of marine red alga.</title>
        <authorList>
            <person name="Pang L."/>
            <person name="Lu D.-C."/>
        </authorList>
    </citation>
    <scope>NUCLEOTIDE SEQUENCE [LARGE SCALE GENOMIC DNA]</scope>
    <source>
        <strain evidence="11 12">M1531</strain>
    </source>
</reference>
<feature type="site" description="Transition state stabilizer" evidence="9">
    <location>
        <position position="179"/>
    </location>
</feature>
<dbReference type="GO" id="GO:0005829">
    <property type="term" value="C:cytosol"/>
    <property type="evidence" value="ECO:0007669"/>
    <property type="project" value="TreeGrafter"/>
</dbReference>
<dbReference type="InterPro" id="IPR043129">
    <property type="entry name" value="ATPase_NBD"/>
</dbReference>
<dbReference type="EC" id="2.7.2.1" evidence="9"/>
<feature type="binding site" evidence="9">
    <location>
        <begin position="331"/>
        <end position="335"/>
    </location>
    <ligand>
        <name>ATP</name>
        <dbReference type="ChEBI" id="CHEBI:30616"/>
    </ligand>
</feature>
<evidence type="ECO:0000313" key="12">
    <source>
        <dbReference type="Proteomes" id="UP000568664"/>
    </source>
</evidence>
<dbReference type="PRINTS" id="PR00471">
    <property type="entry name" value="ACETATEKNASE"/>
</dbReference>
<comment type="cofactor">
    <cofactor evidence="9">
        <name>Mg(2+)</name>
        <dbReference type="ChEBI" id="CHEBI:18420"/>
    </cofactor>
    <cofactor evidence="9">
        <name>Mn(2+)</name>
        <dbReference type="ChEBI" id="CHEBI:29035"/>
    </cofactor>
    <text evidence="9">Mg(2+). Can also accept Mn(2+).</text>
</comment>
<dbReference type="InterPro" id="IPR004372">
    <property type="entry name" value="Ac/propionate_kinase"/>
</dbReference>
<keyword evidence="2 9" id="KW-0963">Cytoplasm</keyword>
<dbReference type="InterPro" id="IPR000890">
    <property type="entry name" value="Aliphatic_acid_kin_short-chain"/>
</dbReference>
<dbReference type="EMBL" id="JABBXH010000004">
    <property type="protein sequence ID" value="NMP32468.1"/>
    <property type="molecule type" value="Genomic_DNA"/>
</dbReference>
<keyword evidence="12" id="KW-1185">Reference proteome</keyword>
<feature type="site" description="Transition state stabilizer" evidence="9">
    <location>
        <position position="240"/>
    </location>
</feature>
<evidence type="ECO:0000256" key="10">
    <source>
        <dbReference type="RuleBase" id="RU003835"/>
    </source>
</evidence>
<comment type="pathway">
    <text evidence="9">Metabolic intermediate biosynthesis; acetyl-CoA biosynthesis; acetyl-CoA from acetate: step 1/2.</text>
</comment>
<name>A0A7Y0LE14_9GAMM</name>
<keyword evidence="7 9" id="KW-0067">ATP-binding</keyword>
<dbReference type="SUPFAM" id="SSF53067">
    <property type="entry name" value="Actin-like ATPase domain"/>
    <property type="match status" value="2"/>
</dbReference>
<dbReference type="GO" id="GO:0008776">
    <property type="term" value="F:acetate kinase activity"/>
    <property type="evidence" value="ECO:0007669"/>
    <property type="project" value="UniProtKB-UniRule"/>
</dbReference>
<dbReference type="PANTHER" id="PTHR21060:SF21">
    <property type="entry name" value="ACETATE KINASE"/>
    <property type="match status" value="1"/>
</dbReference>
<protein>
    <recommendedName>
        <fullName evidence="9">Acetate kinase</fullName>
        <ecNumber evidence="9">2.7.2.1</ecNumber>
    </recommendedName>
    <alternativeName>
        <fullName evidence="9">Acetokinase</fullName>
    </alternativeName>
</protein>
<feature type="binding site" evidence="9">
    <location>
        <position position="385"/>
    </location>
    <ligand>
        <name>Mg(2+)</name>
        <dbReference type="ChEBI" id="CHEBI:18420"/>
    </ligand>
</feature>
<feature type="binding site" evidence="9">
    <location>
        <position position="90"/>
    </location>
    <ligand>
        <name>substrate</name>
    </ligand>
</feature>
<comment type="subunit">
    <text evidence="9">Homodimer.</text>
</comment>
<comment type="function">
    <text evidence="9">Catalyzes the formation of acetyl phosphate from acetate and ATP. Can also catalyze the reverse reaction.</text>
</comment>
<evidence type="ECO:0000256" key="5">
    <source>
        <dbReference type="ARBA" id="ARBA00022741"/>
    </source>
</evidence>
<evidence type="ECO:0000256" key="2">
    <source>
        <dbReference type="ARBA" id="ARBA00022490"/>
    </source>
</evidence>
<keyword evidence="3 9" id="KW-0808">Transferase</keyword>
<comment type="similarity">
    <text evidence="1 9 10">Belongs to the acetokinase family.</text>
</comment>
<evidence type="ECO:0000256" key="3">
    <source>
        <dbReference type="ARBA" id="ARBA00022679"/>
    </source>
</evidence>
<dbReference type="PANTHER" id="PTHR21060">
    <property type="entry name" value="ACETATE KINASE"/>
    <property type="match status" value="1"/>
</dbReference>
<feature type="binding site" evidence="9">
    <location>
        <begin position="207"/>
        <end position="211"/>
    </location>
    <ligand>
        <name>ATP</name>
        <dbReference type="ChEBI" id="CHEBI:30616"/>
    </ligand>
</feature>
<evidence type="ECO:0000256" key="9">
    <source>
        <dbReference type="HAMAP-Rule" id="MF_00020"/>
    </source>
</evidence>
<keyword evidence="6 9" id="KW-0418">Kinase</keyword>
<organism evidence="11 12">
    <name type="scientific">Thalassotalea algicola</name>
    <dbReference type="NCBI Taxonomy" id="2716224"/>
    <lineage>
        <taxon>Bacteria</taxon>
        <taxon>Pseudomonadati</taxon>
        <taxon>Pseudomonadota</taxon>
        <taxon>Gammaproteobacteria</taxon>
        <taxon>Alteromonadales</taxon>
        <taxon>Colwelliaceae</taxon>
        <taxon>Thalassotalea</taxon>
    </lineage>
</organism>
<dbReference type="CDD" id="cd24010">
    <property type="entry name" value="ASKHA_NBD_AcK_PK"/>
    <property type="match status" value="1"/>
</dbReference>
<dbReference type="AlphaFoldDB" id="A0A7Y0LE14"/>
<evidence type="ECO:0000256" key="1">
    <source>
        <dbReference type="ARBA" id="ARBA00008748"/>
    </source>
</evidence>